<evidence type="ECO:0000256" key="1">
    <source>
        <dbReference type="ARBA" id="ARBA00023015"/>
    </source>
</evidence>
<feature type="DNA-binding region" description="OmpR/PhoB-type" evidence="5">
    <location>
        <begin position="134"/>
        <end position="232"/>
    </location>
</feature>
<dbReference type="SMART" id="SM00862">
    <property type="entry name" value="Trans_reg_C"/>
    <property type="match status" value="1"/>
</dbReference>
<gene>
    <name evidence="8" type="ORF">ACCQ40_05630</name>
</gene>
<sequence length="232" mass="26706">MENNKVLILDDEDSIRQFMKINLEYQGYQTVEAATGEEALRLFEEENPAVAILDVMLPGISGFEVCESIREKSPRTGIIMVSAKSQDIDKILGLERGADDYIIKPFNPQELILRVRSLMRRVNLNAPKLEEKNADTMSDGPFTLNLYSKTFYKDQKEIDVTPTEFAILKNFIQNKGKAMTRDEIMAQTWGENYSNDTKIVDVNIRRIRAKIEEDPAKPQYIETVWGTGYRWK</sequence>
<dbReference type="InterPro" id="IPR001789">
    <property type="entry name" value="Sig_transdc_resp-reg_receiver"/>
</dbReference>
<evidence type="ECO:0000313" key="9">
    <source>
        <dbReference type="Proteomes" id="UP001638015"/>
    </source>
</evidence>
<evidence type="ECO:0000256" key="2">
    <source>
        <dbReference type="ARBA" id="ARBA00023125"/>
    </source>
</evidence>
<dbReference type="RefSeq" id="WP_410032971.1">
    <property type="nucleotide sequence ID" value="NZ_JBGMEH010000006.1"/>
</dbReference>
<keyword evidence="9" id="KW-1185">Reference proteome</keyword>
<feature type="modified residue" description="4-aspartylphosphate" evidence="4">
    <location>
        <position position="54"/>
    </location>
</feature>
<feature type="domain" description="Response regulatory" evidence="6">
    <location>
        <begin position="5"/>
        <end position="119"/>
    </location>
</feature>
<keyword evidence="1" id="KW-0805">Transcription regulation</keyword>
<dbReference type="Proteomes" id="UP001638015">
    <property type="component" value="Unassembled WGS sequence"/>
</dbReference>
<dbReference type="SUPFAM" id="SSF52172">
    <property type="entry name" value="CheY-like"/>
    <property type="match status" value="1"/>
</dbReference>
<dbReference type="Pfam" id="PF00486">
    <property type="entry name" value="Trans_reg_C"/>
    <property type="match status" value="1"/>
</dbReference>
<reference evidence="8 9" key="1">
    <citation type="journal article" date="2025" name="Anaerobe">
        <title>Description of Anaerococcus kampingiae sp. nov., Anaerococcus groningensis sp. nov., Anaerococcus martiniensis sp. nov., and Anaerococcus cruorum sp. nov., isolated from human clinical specimens.</title>
        <authorList>
            <person name="Boiten K.E."/>
            <person name="Meijer J."/>
            <person name="van Wezel E.M."/>
            <person name="Veloo A.C.M."/>
        </authorList>
    </citation>
    <scope>NUCLEOTIDE SEQUENCE [LARGE SCALE GENOMIC DNA]</scope>
    <source>
        <strain evidence="8 9">ENR1039</strain>
    </source>
</reference>
<evidence type="ECO:0000259" key="7">
    <source>
        <dbReference type="PROSITE" id="PS51755"/>
    </source>
</evidence>
<keyword evidence="3" id="KW-0804">Transcription</keyword>
<dbReference type="PANTHER" id="PTHR48111">
    <property type="entry name" value="REGULATOR OF RPOS"/>
    <property type="match status" value="1"/>
</dbReference>
<dbReference type="SUPFAM" id="SSF46894">
    <property type="entry name" value="C-terminal effector domain of the bipartite response regulators"/>
    <property type="match status" value="1"/>
</dbReference>
<comment type="caution">
    <text evidence="8">The sequence shown here is derived from an EMBL/GenBank/DDBJ whole genome shotgun (WGS) entry which is preliminary data.</text>
</comment>
<dbReference type="PROSITE" id="PS51755">
    <property type="entry name" value="OMPR_PHOB"/>
    <property type="match status" value="1"/>
</dbReference>
<dbReference type="CDD" id="cd17574">
    <property type="entry name" value="REC_OmpR"/>
    <property type="match status" value="1"/>
</dbReference>
<organism evidence="8 9">
    <name type="scientific">Anaerococcus cruorum</name>
    <dbReference type="NCBI Taxonomy" id="3115617"/>
    <lineage>
        <taxon>Bacteria</taxon>
        <taxon>Bacillati</taxon>
        <taxon>Bacillota</taxon>
        <taxon>Tissierellia</taxon>
        <taxon>Tissierellales</taxon>
        <taxon>Peptoniphilaceae</taxon>
        <taxon>Anaerococcus</taxon>
    </lineage>
</organism>
<feature type="domain" description="OmpR/PhoB-type" evidence="7">
    <location>
        <begin position="134"/>
        <end position="232"/>
    </location>
</feature>
<keyword evidence="4" id="KW-0597">Phosphoprotein</keyword>
<dbReference type="InterPro" id="IPR011006">
    <property type="entry name" value="CheY-like_superfamily"/>
</dbReference>
<dbReference type="Gene3D" id="6.10.250.690">
    <property type="match status" value="1"/>
</dbReference>
<name>A0ABW9MWM4_9FIRM</name>
<evidence type="ECO:0000256" key="4">
    <source>
        <dbReference type="PROSITE-ProRule" id="PRU00169"/>
    </source>
</evidence>
<dbReference type="EMBL" id="JBGMEH010000006">
    <property type="protein sequence ID" value="MFO3716268.1"/>
    <property type="molecule type" value="Genomic_DNA"/>
</dbReference>
<proteinExistence type="predicted"/>
<keyword evidence="2 5" id="KW-0238">DNA-binding</keyword>
<dbReference type="SMART" id="SM00448">
    <property type="entry name" value="REC"/>
    <property type="match status" value="1"/>
</dbReference>
<dbReference type="InterPro" id="IPR039420">
    <property type="entry name" value="WalR-like"/>
</dbReference>
<evidence type="ECO:0000256" key="3">
    <source>
        <dbReference type="ARBA" id="ARBA00023163"/>
    </source>
</evidence>
<evidence type="ECO:0000259" key="6">
    <source>
        <dbReference type="PROSITE" id="PS50110"/>
    </source>
</evidence>
<dbReference type="InterPro" id="IPR001867">
    <property type="entry name" value="OmpR/PhoB-type_DNA-bd"/>
</dbReference>
<dbReference type="InterPro" id="IPR016032">
    <property type="entry name" value="Sig_transdc_resp-reg_C-effctor"/>
</dbReference>
<dbReference type="PROSITE" id="PS50110">
    <property type="entry name" value="RESPONSE_REGULATORY"/>
    <property type="match status" value="1"/>
</dbReference>
<dbReference type="PANTHER" id="PTHR48111:SF54">
    <property type="entry name" value="STAGE 0 SPORULATION PROTEIN A HOMOLOG"/>
    <property type="match status" value="1"/>
</dbReference>
<accession>A0ABW9MWM4</accession>
<dbReference type="CDD" id="cd00383">
    <property type="entry name" value="trans_reg_C"/>
    <property type="match status" value="1"/>
</dbReference>
<protein>
    <submittedName>
        <fullName evidence="8">Response regulator transcription factor</fullName>
    </submittedName>
</protein>
<dbReference type="Gene3D" id="3.40.50.2300">
    <property type="match status" value="1"/>
</dbReference>
<dbReference type="Pfam" id="PF00072">
    <property type="entry name" value="Response_reg"/>
    <property type="match status" value="1"/>
</dbReference>
<evidence type="ECO:0000313" key="8">
    <source>
        <dbReference type="EMBL" id="MFO3716268.1"/>
    </source>
</evidence>
<evidence type="ECO:0000256" key="5">
    <source>
        <dbReference type="PROSITE-ProRule" id="PRU01091"/>
    </source>
</evidence>
<dbReference type="Gene3D" id="1.10.10.10">
    <property type="entry name" value="Winged helix-like DNA-binding domain superfamily/Winged helix DNA-binding domain"/>
    <property type="match status" value="1"/>
</dbReference>
<dbReference type="InterPro" id="IPR036388">
    <property type="entry name" value="WH-like_DNA-bd_sf"/>
</dbReference>